<dbReference type="InterPro" id="IPR000504">
    <property type="entry name" value="RRM_dom"/>
</dbReference>
<evidence type="ECO:0000259" key="3">
    <source>
        <dbReference type="PROSITE" id="PS50102"/>
    </source>
</evidence>
<dbReference type="InterPro" id="IPR035979">
    <property type="entry name" value="RBD_domain_sf"/>
</dbReference>
<feature type="compositionally biased region" description="Low complexity" evidence="2">
    <location>
        <begin position="156"/>
        <end position="169"/>
    </location>
</feature>
<feature type="domain" description="RRM" evidence="3">
    <location>
        <begin position="20"/>
        <end position="108"/>
    </location>
</feature>
<keyword evidence="1" id="KW-0694">RNA-binding</keyword>
<dbReference type="AlphaFoldDB" id="A0A9P5CF28"/>
<evidence type="ECO:0000256" key="2">
    <source>
        <dbReference type="SAM" id="MobiDB-lite"/>
    </source>
</evidence>
<evidence type="ECO:0000256" key="1">
    <source>
        <dbReference type="PROSITE-ProRule" id="PRU00176"/>
    </source>
</evidence>
<feature type="region of interest" description="Disordered" evidence="2">
    <location>
        <begin position="127"/>
        <end position="185"/>
    </location>
</feature>
<proteinExistence type="predicted"/>
<dbReference type="InterPro" id="IPR012677">
    <property type="entry name" value="Nucleotide-bd_a/b_plait_sf"/>
</dbReference>
<dbReference type="GO" id="GO:0003723">
    <property type="term" value="F:RNA binding"/>
    <property type="evidence" value="ECO:0007669"/>
    <property type="project" value="UniProtKB-UniRule"/>
</dbReference>
<dbReference type="Gene3D" id="3.30.70.330">
    <property type="match status" value="1"/>
</dbReference>
<evidence type="ECO:0000313" key="4">
    <source>
        <dbReference type="EMBL" id="KAF3072198.1"/>
    </source>
</evidence>
<dbReference type="PROSITE" id="PS50102">
    <property type="entry name" value="RRM"/>
    <property type="match status" value="1"/>
</dbReference>
<evidence type="ECO:0000313" key="5">
    <source>
        <dbReference type="Proteomes" id="UP000801864"/>
    </source>
</evidence>
<comment type="caution">
    <text evidence="4">The sequence shown here is derived from an EMBL/GenBank/DDBJ whole genome shotgun (WGS) entry which is preliminary data.</text>
</comment>
<sequence>MAPRDDQFEAQIEPYRRERRLLVARNIYWEATRAEFETTVRTRLTMGDTVSRFFWLPQTDRRFRRNNKRHRGYVFILFNTKQDAQRALRELRPFDFHGRRVMIDFAGREAFVSRSVPAQGAAPAAAAPAAAAPAAAAPAAAARTTPVPSPAPVPTPVSASAAAPSPAATNRNPSDSTEEPRTSWW</sequence>
<accession>A0A9P5CF28</accession>
<gene>
    <name evidence="4" type="ORF">CFAM422_005763</name>
</gene>
<organism evidence="4 5">
    <name type="scientific">Trichoderma lentiforme</name>
    <dbReference type="NCBI Taxonomy" id="1567552"/>
    <lineage>
        <taxon>Eukaryota</taxon>
        <taxon>Fungi</taxon>
        <taxon>Dikarya</taxon>
        <taxon>Ascomycota</taxon>
        <taxon>Pezizomycotina</taxon>
        <taxon>Sordariomycetes</taxon>
        <taxon>Hypocreomycetidae</taxon>
        <taxon>Hypocreales</taxon>
        <taxon>Hypocreaceae</taxon>
        <taxon>Trichoderma</taxon>
    </lineage>
</organism>
<dbReference type="EMBL" id="QLNT01000009">
    <property type="protein sequence ID" value="KAF3072198.1"/>
    <property type="molecule type" value="Genomic_DNA"/>
</dbReference>
<dbReference type="SMART" id="SM00360">
    <property type="entry name" value="RRM"/>
    <property type="match status" value="1"/>
</dbReference>
<feature type="compositionally biased region" description="Low complexity" evidence="2">
    <location>
        <begin position="127"/>
        <end position="146"/>
    </location>
</feature>
<protein>
    <recommendedName>
        <fullName evidence="3">RRM domain-containing protein</fullName>
    </recommendedName>
</protein>
<dbReference type="SUPFAM" id="SSF54928">
    <property type="entry name" value="RNA-binding domain, RBD"/>
    <property type="match status" value="1"/>
</dbReference>
<keyword evidence="5" id="KW-1185">Reference proteome</keyword>
<dbReference type="Pfam" id="PF00076">
    <property type="entry name" value="RRM_1"/>
    <property type="match status" value="1"/>
</dbReference>
<reference evidence="4 5" key="1">
    <citation type="submission" date="2018-06" db="EMBL/GenBank/DDBJ databases">
        <title>Genome analysis of cellulolytic fungus Trichoderma lentiforme CFAM-422.</title>
        <authorList>
            <person name="Steindorff A.S."/>
            <person name="Formighieri E.F."/>
            <person name="Midorikawa G.E.O."/>
            <person name="Tamietti M.S."/>
            <person name="Ramos E.Z."/>
            <person name="Silva A.S."/>
            <person name="Bon E.P.S."/>
            <person name="Mendes T.D."/>
            <person name="Damaso M.C.T."/>
            <person name="Favaro L.C.L."/>
        </authorList>
    </citation>
    <scope>NUCLEOTIDE SEQUENCE [LARGE SCALE GENOMIC DNA]</scope>
    <source>
        <strain evidence="4 5">CFAM-422</strain>
    </source>
</reference>
<dbReference type="Proteomes" id="UP000801864">
    <property type="component" value="Unassembled WGS sequence"/>
</dbReference>
<name>A0A9P5CF28_9HYPO</name>